<comment type="similarity">
    <text evidence="2">Belongs to the binding-protein-dependent transport system permease family. FecCD subfamily.</text>
</comment>
<organism evidence="9 10">
    <name type="scientific">Nocardioides malaquae</name>
    <dbReference type="NCBI Taxonomy" id="2773426"/>
    <lineage>
        <taxon>Bacteria</taxon>
        <taxon>Bacillati</taxon>
        <taxon>Actinomycetota</taxon>
        <taxon>Actinomycetes</taxon>
        <taxon>Propionibacteriales</taxon>
        <taxon>Nocardioidaceae</taxon>
        <taxon>Nocardioides</taxon>
    </lineage>
</organism>
<dbReference type="Pfam" id="PF01032">
    <property type="entry name" value="FecCD"/>
    <property type="match status" value="1"/>
</dbReference>
<keyword evidence="5 8" id="KW-0812">Transmembrane</keyword>
<dbReference type="PANTHER" id="PTHR30472:SF24">
    <property type="entry name" value="FERRIC ENTEROBACTIN TRANSPORT SYSTEM PERMEASE PROTEIN FEPG"/>
    <property type="match status" value="1"/>
</dbReference>
<evidence type="ECO:0000256" key="7">
    <source>
        <dbReference type="ARBA" id="ARBA00023136"/>
    </source>
</evidence>
<protein>
    <submittedName>
        <fullName evidence="9">Iron chelate uptake ABC transporter family permease subunit</fullName>
    </submittedName>
</protein>
<evidence type="ECO:0000256" key="3">
    <source>
        <dbReference type="ARBA" id="ARBA00022448"/>
    </source>
</evidence>
<keyword evidence="3" id="KW-0813">Transport</keyword>
<dbReference type="SUPFAM" id="SSF81345">
    <property type="entry name" value="ABC transporter involved in vitamin B12 uptake, BtuC"/>
    <property type="match status" value="1"/>
</dbReference>
<feature type="transmembrane region" description="Helical" evidence="8">
    <location>
        <begin position="210"/>
        <end position="238"/>
    </location>
</feature>
<evidence type="ECO:0000256" key="8">
    <source>
        <dbReference type="SAM" id="Phobius"/>
    </source>
</evidence>
<dbReference type="EMBL" id="JADCSA010000016">
    <property type="protein sequence ID" value="MBE7325795.1"/>
    <property type="molecule type" value="Genomic_DNA"/>
</dbReference>
<feature type="transmembrane region" description="Helical" evidence="8">
    <location>
        <begin position="164"/>
        <end position="190"/>
    </location>
</feature>
<evidence type="ECO:0000313" key="9">
    <source>
        <dbReference type="EMBL" id="MBE7325795.1"/>
    </source>
</evidence>
<proteinExistence type="inferred from homology"/>
<evidence type="ECO:0000256" key="5">
    <source>
        <dbReference type="ARBA" id="ARBA00022692"/>
    </source>
</evidence>
<gene>
    <name evidence="9" type="ORF">IEQ44_14170</name>
</gene>
<comment type="subcellular location">
    <subcellularLocation>
        <location evidence="1">Cell membrane</location>
        <topology evidence="1">Multi-pass membrane protein</topology>
    </subcellularLocation>
</comment>
<feature type="transmembrane region" description="Helical" evidence="8">
    <location>
        <begin position="72"/>
        <end position="91"/>
    </location>
</feature>
<evidence type="ECO:0000256" key="1">
    <source>
        <dbReference type="ARBA" id="ARBA00004651"/>
    </source>
</evidence>
<feature type="transmembrane region" description="Helical" evidence="8">
    <location>
        <begin position="98"/>
        <end position="115"/>
    </location>
</feature>
<keyword evidence="6 8" id="KW-1133">Transmembrane helix</keyword>
<feature type="transmembrane region" description="Helical" evidence="8">
    <location>
        <begin position="41"/>
        <end position="60"/>
    </location>
</feature>
<name>A0ABR9RW22_9ACTN</name>
<evidence type="ECO:0000256" key="6">
    <source>
        <dbReference type="ARBA" id="ARBA00022989"/>
    </source>
</evidence>
<keyword evidence="4" id="KW-1003">Cell membrane</keyword>
<feature type="transmembrane region" description="Helical" evidence="8">
    <location>
        <begin position="121"/>
        <end position="143"/>
    </location>
</feature>
<dbReference type="InterPro" id="IPR000522">
    <property type="entry name" value="ABC_transptr_permease_BtuC"/>
</dbReference>
<sequence>MVVRVLLGGFTVTVPDFFRIVSGTTIPGASFIVMEVKLPRAVLGALVGVAFGVAGAVFQATLRNPLASPDVIGVSVGASAAAVAAIVGLGLDDWGVSVAAVVGALGAAGLVRFVAGDHATHRLVLAGIGVQAAMLSVIHYFFTRADEWDAQLVLRWITGSLNQADWSTIGVLLVVLALLLPVTALMARAMRVVELGDDLALSLGERPARLVGLLALATLLAAVGVAAAGPVAFVAFLSGPIARRLNGGRTTLLGAALVGAAVVVGADFAAAELLGGTNFPVGVVTGVLGAPFLLWLVATGRTRRRSA</sequence>
<dbReference type="Proteomes" id="UP000756387">
    <property type="component" value="Unassembled WGS sequence"/>
</dbReference>
<reference evidence="9 10" key="1">
    <citation type="submission" date="2020-10" db="EMBL/GenBank/DDBJ databases">
        <title>Nocardioides sp. isolated from sludge.</title>
        <authorList>
            <person name="Zhang X."/>
        </authorList>
    </citation>
    <scope>NUCLEOTIDE SEQUENCE [LARGE SCALE GENOMIC DNA]</scope>
    <source>
        <strain evidence="9 10">Y6</strain>
    </source>
</reference>
<keyword evidence="10" id="KW-1185">Reference proteome</keyword>
<evidence type="ECO:0000256" key="2">
    <source>
        <dbReference type="ARBA" id="ARBA00007935"/>
    </source>
</evidence>
<evidence type="ECO:0000313" key="10">
    <source>
        <dbReference type="Proteomes" id="UP000756387"/>
    </source>
</evidence>
<comment type="caution">
    <text evidence="9">The sequence shown here is derived from an EMBL/GenBank/DDBJ whole genome shotgun (WGS) entry which is preliminary data.</text>
</comment>
<keyword evidence="7 8" id="KW-0472">Membrane</keyword>
<dbReference type="Gene3D" id="1.10.3470.10">
    <property type="entry name" value="ABC transporter involved in vitamin B12 uptake, BtuC"/>
    <property type="match status" value="1"/>
</dbReference>
<dbReference type="PANTHER" id="PTHR30472">
    <property type="entry name" value="FERRIC ENTEROBACTIN TRANSPORT SYSTEM PERMEASE PROTEIN"/>
    <property type="match status" value="1"/>
</dbReference>
<dbReference type="InterPro" id="IPR037294">
    <property type="entry name" value="ABC_BtuC-like"/>
</dbReference>
<accession>A0ABR9RW22</accession>
<feature type="transmembrane region" description="Helical" evidence="8">
    <location>
        <begin position="277"/>
        <end position="298"/>
    </location>
</feature>
<evidence type="ECO:0000256" key="4">
    <source>
        <dbReference type="ARBA" id="ARBA00022475"/>
    </source>
</evidence>